<evidence type="ECO:0000313" key="2">
    <source>
        <dbReference type="EMBL" id="KAF0682398.1"/>
    </source>
</evidence>
<gene>
    <name evidence="3" type="primary">Aste57867_25486</name>
    <name evidence="2" type="ORF">As57867_025407</name>
    <name evidence="3" type="ORF">ASTE57867_25486</name>
</gene>
<evidence type="ECO:0000313" key="4">
    <source>
        <dbReference type="Proteomes" id="UP000332933"/>
    </source>
</evidence>
<reference evidence="2" key="2">
    <citation type="submission" date="2019-06" db="EMBL/GenBank/DDBJ databases">
        <title>Genomics analysis of Aphanomyces spp. identifies a new class of oomycete effector associated with host adaptation.</title>
        <authorList>
            <person name="Gaulin E."/>
        </authorList>
    </citation>
    <scope>NUCLEOTIDE SEQUENCE</scope>
    <source>
        <strain evidence="2">CBS 578.67</strain>
    </source>
</reference>
<keyword evidence="4" id="KW-1185">Reference proteome</keyword>
<evidence type="ECO:0000256" key="1">
    <source>
        <dbReference type="SAM" id="MobiDB-lite"/>
    </source>
</evidence>
<sequence length="448" mass="48671">MATIFFKPMRMPPTAAPVSPKKVPSPAIDTNDRCSVVDKTPPPPSTPSRTSILRGFSRGRSMSSPSAGNSLTDDEDDDVPEFEIDIDTPVSMCMNWKEMLKTDDTTSNASDAAAKADEAVAPPKEEFRHTYAKANAMKLRVNPKNGLLGFRKTTSRRAHPDYISTLAQTLEDSAAYVLPTTAFVDPPSATMSLPAKFIVPPSATMSLPLTSSSAKPRDLFKPASWCKQRSDVSPSRSKSNSPERPQSPPPPMTTTPVKTPKPLVSVLKVKIDPPKSASATPAPPAPPLPPVDADADIDIDQDDSIFSSLRNVDLVSSHAPESTRVREQQKAAVHVNKNVVAFLGGFKSASGGAHRVKVSGDILNRAKNIRKRTAEGQLSRKLKDARNRIPAEFRDIDGNLPRKIGSKKLRFPDEKSRLELIYVFDVIESDDDEDAAADDADDGRRGRE</sequence>
<evidence type="ECO:0000313" key="3">
    <source>
        <dbReference type="EMBL" id="VFU02109.1"/>
    </source>
</evidence>
<reference evidence="3 4" key="1">
    <citation type="submission" date="2019-03" db="EMBL/GenBank/DDBJ databases">
        <authorList>
            <person name="Gaulin E."/>
            <person name="Dumas B."/>
        </authorList>
    </citation>
    <scope>NUCLEOTIDE SEQUENCE [LARGE SCALE GENOMIC DNA]</scope>
    <source>
        <strain evidence="3">CBS 568.67</strain>
    </source>
</reference>
<feature type="compositionally biased region" description="Polar residues" evidence="1">
    <location>
        <begin position="231"/>
        <end position="244"/>
    </location>
</feature>
<feature type="region of interest" description="Disordered" evidence="1">
    <location>
        <begin position="220"/>
        <end position="259"/>
    </location>
</feature>
<proteinExistence type="predicted"/>
<protein>
    <submittedName>
        <fullName evidence="3">Aste57867_25486 protein</fullName>
    </submittedName>
</protein>
<dbReference type="OrthoDB" id="73768at2759"/>
<name>A0A485LTF3_9STRA</name>
<feature type="compositionally biased region" description="Polar residues" evidence="1">
    <location>
        <begin position="60"/>
        <end position="71"/>
    </location>
</feature>
<feature type="region of interest" description="Disordered" evidence="1">
    <location>
        <begin position="273"/>
        <end position="296"/>
    </location>
</feature>
<dbReference type="AlphaFoldDB" id="A0A485LTF3"/>
<dbReference type="EMBL" id="CAADRA010007566">
    <property type="protein sequence ID" value="VFU02109.1"/>
    <property type="molecule type" value="Genomic_DNA"/>
</dbReference>
<dbReference type="EMBL" id="VJMH01007540">
    <property type="protein sequence ID" value="KAF0682398.1"/>
    <property type="molecule type" value="Genomic_DNA"/>
</dbReference>
<accession>A0A485LTF3</accession>
<feature type="compositionally biased region" description="Pro residues" evidence="1">
    <location>
        <begin position="281"/>
        <end position="290"/>
    </location>
</feature>
<organism evidence="3 4">
    <name type="scientific">Aphanomyces stellatus</name>
    <dbReference type="NCBI Taxonomy" id="120398"/>
    <lineage>
        <taxon>Eukaryota</taxon>
        <taxon>Sar</taxon>
        <taxon>Stramenopiles</taxon>
        <taxon>Oomycota</taxon>
        <taxon>Saprolegniomycetes</taxon>
        <taxon>Saprolegniales</taxon>
        <taxon>Verrucalvaceae</taxon>
        <taxon>Aphanomyces</taxon>
    </lineage>
</organism>
<feature type="region of interest" description="Disordered" evidence="1">
    <location>
        <begin position="1"/>
        <end position="79"/>
    </location>
</feature>
<dbReference type="Proteomes" id="UP000332933">
    <property type="component" value="Unassembled WGS sequence"/>
</dbReference>